<accession>A0ABP3WJ65</accession>
<gene>
    <name evidence="1" type="ORF">GCM10009111_23670</name>
</gene>
<comment type="caution">
    <text evidence="1">The sequence shown here is derived from an EMBL/GenBank/DDBJ whole genome shotgun (WGS) entry which is preliminary data.</text>
</comment>
<proteinExistence type="predicted"/>
<evidence type="ECO:0000313" key="2">
    <source>
        <dbReference type="Proteomes" id="UP001500021"/>
    </source>
</evidence>
<dbReference type="Proteomes" id="UP001500021">
    <property type="component" value="Unassembled WGS sequence"/>
</dbReference>
<keyword evidence="2" id="KW-1185">Reference proteome</keyword>
<dbReference type="RefSeq" id="WP_343817690.1">
    <property type="nucleotide sequence ID" value="NZ_BAAAFA010000008.1"/>
</dbReference>
<evidence type="ECO:0000313" key="1">
    <source>
        <dbReference type="EMBL" id="GAA0819527.1"/>
    </source>
</evidence>
<organism evidence="1 2">
    <name type="scientific">Colwellia asteriadis</name>
    <dbReference type="NCBI Taxonomy" id="517723"/>
    <lineage>
        <taxon>Bacteria</taxon>
        <taxon>Pseudomonadati</taxon>
        <taxon>Pseudomonadota</taxon>
        <taxon>Gammaproteobacteria</taxon>
        <taxon>Alteromonadales</taxon>
        <taxon>Colwelliaceae</taxon>
        <taxon>Colwellia</taxon>
    </lineage>
</organism>
<reference evidence="2" key="1">
    <citation type="journal article" date="2019" name="Int. J. Syst. Evol. Microbiol.">
        <title>The Global Catalogue of Microorganisms (GCM) 10K type strain sequencing project: providing services to taxonomists for standard genome sequencing and annotation.</title>
        <authorList>
            <consortium name="The Broad Institute Genomics Platform"/>
            <consortium name="The Broad Institute Genome Sequencing Center for Infectious Disease"/>
            <person name="Wu L."/>
            <person name="Ma J."/>
        </authorList>
    </citation>
    <scope>NUCLEOTIDE SEQUENCE [LARGE SCALE GENOMIC DNA]</scope>
    <source>
        <strain evidence="2">JCM 15608</strain>
    </source>
</reference>
<name>A0ABP3WJ65_9GAMM</name>
<dbReference type="EMBL" id="BAAAFA010000008">
    <property type="protein sequence ID" value="GAA0819527.1"/>
    <property type="molecule type" value="Genomic_DNA"/>
</dbReference>
<sequence>MKINNLGVFRDENGNTYEIIEEISQKVSRPLSGNTTIHDGMKGYRAACGIPVNINNGVYSTWDNVVLTPVE</sequence>
<protein>
    <submittedName>
        <fullName evidence="1">Uncharacterized protein</fullName>
    </submittedName>
</protein>